<evidence type="ECO:0000256" key="2">
    <source>
        <dbReference type="ARBA" id="ARBA00005028"/>
    </source>
</evidence>
<dbReference type="InterPro" id="IPR015443">
    <property type="entry name" value="Aldose_1-epimerase"/>
</dbReference>
<evidence type="ECO:0000256" key="7">
    <source>
        <dbReference type="ARBA" id="ARBA00023277"/>
    </source>
</evidence>
<gene>
    <name evidence="12" type="primary">mro_2</name>
    <name evidence="12" type="ORF">CBLFYP62_03999</name>
</gene>
<dbReference type="SUPFAM" id="SSF74650">
    <property type="entry name" value="Galactose mutarotase-like"/>
    <property type="match status" value="1"/>
</dbReference>
<dbReference type="Gene3D" id="2.70.98.10">
    <property type="match status" value="1"/>
</dbReference>
<keyword evidence="7 8" id="KW-0119">Carbohydrate metabolism</keyword>
<comment type="pathway">
    <text evidence="2 8">Carbohydrate metabolism; hexose metabolism.</text>
</comment>
<reference evidence="12" key="1">
    <citation type="submission" date="2019-11" db="EMBL/GenBank/DDBJ databases">
        <authorList>
            <person name="Feng L."/>
        </authorList>
    </citation>
    <scope>NUCLEOTIDE SEQUENCE</scope>
    <source>
        <strain evidence="12">CButyricumLFYP62</strain>
    </source>
</reference>
<organism evidence="12">
    <name type="scientific">Clostridium butyricum</name>
    <dbReference type="NCBI Taxonomy" id="1492"/>
    <lineage>
        <taxon>Bacteria</taxon>
        <taxon>Bacillati</taxon>
        <taxon>Bacillota</taxon>
        <taxon>Clostridia</taxon>
        <taxon>Eubacteriales</taxon>
        <taxon>Clostridiaceae</taxon>
        <taxon>Clostridium</taxon>
    </lineage>
</organism>
<accession>A0A6N3HMX2</accession>
<dbReference type="GO" id="GO:0006006">
    <property type="term" value="P:glucose metabolic process"/>
    <property type="evidence" value="ECO:0007669"/>
    <property type="project" value="TreeGrafter"/>
</dbReference>
<evidence type="ECO:0000256" key="10">
    <source>
        <dbReference type="PIRSR" id="PIRSR005096-2"/>
    </source>
</evidence>
<dbReference type="NCBIfam" id="NF008277">
    <property type="entry name" value="PRK11055.1"/>
    <property type="match status" value="1"/>
</dbReference>
<feature type="active site" description="Proton donor" evidence="9">
    <location>
        <position position="184"/>
    </location>
</feature>
<dbReference type="AlphaFoldDB" id="A0A6N3HMX2"/>
<dbReference type="PANTHER" id="PTHR10091">
    <property type="entry name" value="ALDOSE-1-EPIMERASE"/>
    <property type="match status" value="1"/>
</dbReference>
<dbReference type="InterPro" id="IPR008183">
    <property type="entry name" value="Aldose_1/G6P_1-epimerase"/>
</dbReference>
<evidence type="ECO:0000256" key="9">
    <source>
        <dbReference type="PIRSR" id="PIRSR005096-1"/>
    </source>
</evidence>
<feature type="active site" description="Proton acceptor" evidence="9">
    <location>
        <position position="321"/>
    </location>
</feature>
<dbReference type="GO" id="GO:0033499">
    <property type="term" value="P:galactose catabolic process via UDP-galactose, Leloir pathway"/>
    <property type="evidence" value="ECO:0007669"/>
    <property type="project" value="TreeGrafter"/>
</dbReference>
<protein>
    <recommendedName>
        <fullName evidence="5 8">Aldose 1-epimerase</fullName>
        <ecNumber evidence="4 8">5.1.3.3</ecNumber>
    </recommendedName>
</protein>
<feature type="binding site" evidence="11">
    <location>
        <begin position="184"/>
        <end position="186"/>
    </location>
    <ligand>
        <name>beta-D-galactose</name>
        <dbReference type="ChEBI" id="CHEBI:27667"/>
    </ligand>
</feature>
<comment type="similarity">
    <text evidence="3 8">Belongs to the aldose epimerase family.</text>
</comment>
<evidence type="ECO:0000256" key="5">
    <source>
        <dbReference type="ARBA" id="ARBA00014165"/>
    </source>
</evidence>
<dbReference type="PROSITE" id="PS00545">
    <property type="entry name" value="ALDOSE_1_EPIMERASE"/>
    <property type="match status" value="1"/>
</dbReference>
<dbReference type="CDD" id="cd09019">
    <property type="entry name" value="galactose_mutarotase_like"/>
    <property type="match status" value="1"/>
</dbReference>
<dbReference type="GO" id="GO:0030246">
    <property type="term" value="F:carbohydrate binding"/>
    <property type="evidence" value="ECO:0007669"/>
    <property type="project" value="InterPro"/>
</dbReference>
<evidence type="ECO:0000256" key="6">
    <source>
        <dbReference type="ARBA" id="ARBA00023235"/>
    </source>
</evidence>
<sequence length="356" mass="39928">MGCEEMAILKEVFGKTQSNKDVYLFTLSNEEGMKVKIINYGATVVSIIAKDKNGKYDDVVLGYDTIEGYENGDKYFGAVVGRCANRIENGIFNINGREYRVCTNSGQNHLHGGKIGFDKVVWDIIDFNEASNTLEFVYNSFDGEEGYPGNLITKVKYTLTEDNSLEIEYKAVSDKDTVVNITNHSYFNLAGHDSGDALNHMVKINSDKFTANNSNSIPTGELRSVEGTPMDFRNFKRVGDYIDCDYEQIIIGSGFDHNWVVDINKGISEKAAEIVEKNTGRKLEVFTTMPGMQFYSANFLDGNDVGKNNATYIRRSALCFETQYAPNAINTPEFKSPLLKAGDEYKEKTIYRFSTI</sequence>
<dbReference type="PANTHER" id="PTHR10091:SF0">
    <property type="entry name" value="GALACTOSE MUTAROTASE"/>
    <property type="match status" value="1"/>
</dbReference>
<dbReference type="EMBL" id="CACRTU010000049">
    <property type="protein sequence ID" value="VYU77450.1"/>
    <property type="molecule type" value="Genomic_DNA"/>
</dbReference>
<dbReference type="GO" id="GO:0004034">
    <property type="term" value="F:aldose 1-epimerase activity"/>
    <property type="evidence" value="ECO:0007669"/>
    <property type="project" value="UniProtKB-EC"/>
</dbReference>
<dbReference type="EC" id="5.1.3.3" evidence="4 8"/>
<evidence type="ECO:0000256" key="11">
    <source>
        <dbReference type="PIRSR" id="PIRSR005096-3"/>
    </source>
</evidence>
<evidence type="ECO:0000256" key="8">
    <source>
        <dbReference type="PIRNR" id="PIRNR005096"/>
    </source>
</evidence>
<dbReference type="InterPro" id="IPR047215">
    <property type="entry name" value="Galactose_mutarotase-like"/>
</dbReference>
<keyword evidence="6 8" id="KW-0413">Isomerase</keyword>
<feature type="binding site" evidence="11">
    <location>
        <begin position="85"/>
        <end position="86"/>
    </location>
    <ligand>
        <name>beta-D-galactose</name>
        <dbReference type="ChEBI" id="CHEBI:27667"/>
    </ligand>
</feature>
<dbReference type="InterPro" id="IPR011013">
    <property type="entry name" value="Gal_mutarotase_sf_dom"/>
</dbReference>
<dbReference type="InterPro" id="IPR018052">
    <property type="entry name" value="Ald1_epimerase_CS"/>
</dbReference>
<dbReference type="Pfam" id="PF01263">
    <property type="entry name" value="Aldose_epim"/>
    <property type="match status" value="1"/>
</dbReference>
<evidence type="ECO:0000313" key="12">
    <source>
        <dbReference type="EMBL" id="VYU77450.1"/>
    </source>
</evidence>
<dbReference type="InterPro" id="IPR014718">
    <property type="entry name" value="GH-type_carb-bd"/>
</dbReference>
<evidence type="ECO:0000256" key="1">
    <source>
        <dbReference type="ARBA" id="ARBA00001614"/>
    </source>
</evidence>
<proteinExistence type="inferred from homology"/>
<evidence type="ECO:0000256" key="4">
    <source>
        <dbReference type="ARBA" id="ARBA00013185"/>
    </source>
</evidence>
<comment type="catalytic activity">
    <reaction evidence="1 8">
        <text>alpha-D-glucose = beta-D-glucose</text>
        <dbReference type="Rhea" id="RHEA:10264"/>
        <dbReference type="ChEBI" id="CHEBI:15903"/>
        <dbReference type="ChEBI" id="CHEBI:17925"/>
        <dbReference type="EC" id="5.1.3.3"/>
    </reaction>
</comment>
<name>A0A6N3HMX2_CLOBU</name>
<dbReference type="PIRSF" id="PIRSF005096">
    <property type="entry name" value="GALM"/>
    <property type="match status" value="1"/>
</dbReference>
<evidence type="ECO:0000256" key="3">
    <source>
        <dbReference type="ARBA" id="ARBA00006206"/>
    </source>
</evidence>
<feature type="binding site" evidence="10">
    <location>
        <position position="256"/>
    </location>
    <ligand>
        <name>beta-D-galactose</name>
        <dbReference type="ChEBI" id="CHEBI:27667"/>
    </ligand>
</feature>
<dbReference type="UniPathway" id="UPA00242"/>